<accession>A0AAD9B0B8</accession>
<dbReference type="AlphaFoldDB" id="A0AAD9B0B8"/>
<dbReference type="EMBL" id="JAQOWY010000002">
    <property type="protein sequence ID" value="KAK1857157.1"/>
    <property type="molecule type" value="Genomic_DNA"/>
</dbReference>
<dbReference type="Proteomes" id="UP001243330">
    <property type="component" value="Unassembled WGS sequence"/>
</dbReference>
<comment type="caution">
    <text evidence="1">The sequence shown here is derived from an EMBL/GenBank/DDBJ whole genome shotgun (WGS) entry which is preliminary data.</text>
</comment>
<protein>
    <submittedName>
        <fullName evidence="1">Uncharacterized protein</fullName>
    </submittedName>
</protein>
<sequence>MPFSRALLNHKRPLTSQPIASTSFFNHLITPVAPKELKQTCSSLPLSPFFSSQLLQALPLRSTLNSIAPTPVALDNSSSRSLTTTLLTKSALLSVRTVRSVTTTDTVSATLRASNLMATALRVPVLLLGLMAASKCCIQISTDLASGR</sequence>
<gene>
    <name evidence="1" type="ORF">CCHR01_00231</name>
</gene>
<keyword evidence="2" id="KW-1185">Reference proteome</keyword>
<evidence type="ECO:0000313" key="1">
    <source>
        <dbReference type="EMBL" id="KAK1857157.1"/>
    </source>
</evidence>
<organism evidence="1 2">
    <name type="scientific">Colletotrichum chrysophilum</name>
    <dbReference type="NCBI Taxonomy" id="1836956"/>
    <lineage>
        <taxon>Eukaryota</taxon>
        <taxon>Fungi</taxon>
        <taxon>Dikarya</taxon>
        <taxon>Ascomycota</taxon>
        <taxon>Pezizomycotina</taxon>
        <taxon>Sordariomycetes</taxon>
        <taxon>Hypocreomycetidae</taxon>
        <taxon>Glomerellales</taxon>
        <taxon>Glomerellaceae</taxon>
        <taxon>Colletotrichum</taxon>
        <taxon>Colletotrichum gloeosporioides species complex</taxon>
    </lineage>
</organism>
<reference evidence="1" key="1">
    <citation type="submission" date="2023-01" db="EMBL/GenBank/DDBJ databases">
        <title>Colletotrichum chrysophilum M932 genome sequence.</title>
        <authorList>
            <person name="Baroncelli R."/>
        </authorList>
    </citation>
    <scope>NUCLEOTIDE SEQUENCE</scope>
    <source>
        <strain evidence="1">M932</strain>
    </source>
</reference>
<evidence type="ECO:0000313" key="2">
    <source>
        <dbReference type="Proteomes" id="UP001243330"/>
    </source>
</evidence>
<proteinExistence type="predicted"/>
<name>A0AAD9B0B8_9PEZI</name>